<dbReference type="SUPFAM" id="SSF54236">
    <property type="entry name" value="Ubiquitin-like"/>
    <property type="match status" value="1"/>
</dbReference>
<dbReference type="SUPFAM" id="SSF46934">
    <property type="entry name" value="UBA-like"/>
    <property type="match status" value="2"/>
</dbReference>
<sequence length="378" mass="41309">MIITLKNLQQQTFTVEIDPSQTVRDLKQKIEIQKGFPAKYQKLIYAGKILTDDHPLAEYNIDEKKFIVVMVTKLKTGNGHTTTDEEHTSADNKEESSTTSFIILFLIHDFCHSLVAQPSSNPTVQGASSPGNIIQEQSEASTTAGCVGGQAESALLMGEDYNTMVNNIVDMGYEREQVEQALRASFNNPDRAVEYLLTGIPAQLFEDLPEDQLEAQEQLQDHGQHPLAFLRMQPQFQQMRQVIQQNPQLLNAVLQQIGQTNPALLQLISQNQEAFVRMLNEPVVETTGGTGGRTTPVSASTVTPATAPGGISGGLGAGIGTGSDVETSVIQVTPQDKEAIERLKALGFPEHLVVQAYFACEKNENLAANFLLSQSLDD</sequence>
<comment type="similarity">
    <text evidence="5">Belongs to the RAD23 family.</text>
</comment>
<dbReference type="InterPro" id="IPR004806">
    <property type="entry name" value="Rad23"/>
</dbReference>
<keyword evidence="5" id="KW-0963">Cytoplasm</keyword>
<dbReference type="CDD" id="cd14427">
    <property type="entry name" value="UBA2_HR23A"/>
    <property type="match status" value="1"/>
</dbReference>
<evidence type="ECO:0000256" key="4">
    <source>
        <dbReference type="ARBA" id="ARBA00023242"/>
    </source>
</evidence>
<dbReference type="SUPFAM" id="SSF101238">
    <property type="entry name" value="XPC-binding domain"/>
    <property type="match status" value="1"/>
</dbReference>
<feature type="domain" description="UBA" evidence="7">
    <location>
        <begin position="334"/>
        <end position="374"/>
    </location>
</feature>
<dbReference type="Pfam" id="PF00627">
    <property type="entry name" value="UBA"/>
    <property type="match status" value="2"/>
</dbReference>
<dbReference type="InterPro" id="IPR029071">
    <property type="entry name" value="Ubiquitin-like_domsf"/>
</dbReference>
<dbReference type="EMBL" id="KZ288386">
    <property type="protein sequence ID" value="PBC26476.1"/>
    <property type="molecule type" value="Genomic_DNA"/>
</dbReference>
<comment type="function">
    <text evidence="5">Multiubiquitin chain receptor involved in modulation of proteasomal degradation. Involved in nucleotide excision repair.</text>
</comment>
<evidence type="ECO:0000256" key="5">
    <source>
        <dbReference type="RuleBase" id="RU367049"/>
    </source>
</evidence>
<comment type="subcellular location">
    <subcellularLocation>
        <location evidence="5">Nucleus</location>
    </subcellularLocation>
    <subcellularLocation>
        <location evidence="5">Cytoplasm</location>
    </subcellularLocation>
</comment>
<feature type="domain" description="Ubiquitin-like" evidence="8">
    <location>
        <begin position="1"/>
        <end position="76"/>
    </location>
</feature>
<keyword evidence="4 5" id="KW-0539">Nucleus</keyword>
<dbReference type="InterPro" id="IPR015940">
    <property type="entry name" value="UBA"/>
</dbReference>
<dbReference type="OrthoDB" id="419317at2759"/>
<dbReference type="Gene3D" id="1.10.10.540">
    <property type="entry name" value="XPC-binding domain"/>
    <property type="match status" value="1"/>
</dbReference>
<dbReference type="GO" id="GO:0043161">
    <property type="term" value="P:proteasome-mediated ubiquitin-dependent protein catabolic process"/>
    <property type="evidence" value="ECO:0007669"/>
    <property type="project" value="UniProtKB-UniRule"/>
</dbReference>
<reference evidence="9 10" key="1">
    <citation type="submission" date="2014-07" db="EMBL/GenBank/DDBJ databases">
        <title>Genomic and transcriptomic analysis on Apis cerana provide comprehensive insights into honey bee biology.</title>
        <authorList>
            <person name="Diao Q."/>
            <person name="Sun L."/>
            <person name="Zheng H."/>
            <person name="Zheng H."/>
            <person name="Xu S."/>
            <person name="Wang S."/>
            <person name="Zeng Z."/>
            <person name="Hu F."/>
            <person name="Su S."/>
            <person name="Wu J."/>
        </authorList>
    </citation>
    <scope>NUCLEOTIDE SEQUENCE [LARGE SCALE GENOMIC DNA]</scope>
    <source>
        <tissue evidence="9">Pupae without intestine</tissue>
    </source>
</reference>
<dbReference type="Pfam" id="PF00240">
    <property type="entry name" value="ubiquitin"/>
    <property type="match status" value="1"/>
</dbReference>
<dbReference type="SMART" id="SM00165">
    <property type="entry name" value="UBA"/>
    <property type="match status" value="2"/>
</dbReference>
<dbReference type="Gene3D" id="3.10.20.90">
    <property type="entry name" value="Phosphatidylinositol 3-kinase Catalytic Subunit, Chain A, domain 1"/>
    <property type="match status" value="1"/>
</dbReference>
<dbReference type="GO" id="GO:0003684">
    <property type="term" value="F:damaged DNA binding"/>
    <property type="evidence" value="ECO:0007669"/>
    <property type="project" value="UniProtKB-UniRule"/>
</dbReference>
<dbReference type="SMART" id="SM00213">
    <property type="entry name" value="UBQ"/>
    <property type="match status" value="1"/>
</dbReference>
<dbReference type="FunFam" id="3.10.20.90:FF:000254">
    <property type="entry name" value="UV excision repair protein Rad23"/>
    <property type="match status" value="1"/>
</dbReference>
<dbReference type="InterPro" id="IPR006636">
    <property type="entry name" value="STI1_HS-bd"/>
</dbReference>
<evidence type="ECO:0000256" key="6">
    <source>
        <dbReference type="SAM" id="MobiDB-lite"/>
    </source>
</evidence>
<evidence type="ECO:0000256" key="2">
    <source>
        <dbReference type="ARBA" id="ARBA00022763"/>
    </source>
</evidence>
<protein>
    <recommendedName>
        <fullName evidence="5">UV excision repair protein RAD23</fullName>
    </recommendedName>
</protein>
<keyword evidence="2 5" id="KW-0227">DNA damage</keyword>
<evidence type="ECO:0000259" key="7">
    <source>
        <dbReference type="PROSITE" id="PS50030"/>
    </source>
</evidence>
<dbReference type="GO" id="GO:0005829">
    <property type="term" value="C:cytosol"/>
    <property type="evidence" value="ECO:0007669"/>
    <property type="project" value="TreeGrafter"/>
</dbReference>
<dbReference type="FunFam" id="1.10.10.540:FF:000001">
    <property type="entry name" value="UV excision repair protein RAD23 B"/>
    <property type="match status" value="1"/>
</dbReference>
<dbReference type="AlphaFoldDB" id="A0A2A3E5E4"/>
<dbReference type="SMART" id="SM00727">
    <property type="entry name" value="STI1"/>
    <property type="match status" value="1"/>
</dbReference>
<dbReference type="InterPro" id="IPR009060">
    <property type="entry name" value="UBA-like_sf"/>
</dbReference>
<dbReference type="CDD" id="cd01805">
    <property type="entry name" value="Ubl_Rad23"/>
    <property type="match status" value="1"/>
</dbReference>
<keyword evidence="10" id="KW-1185">Reference proteome</keyword>
<accession>A0A2A3E5E4</accession>
<evidence type="ECO:0000313" key="9">
    <source>
        <dbReference type="EMBL" id="PBC26476.1"/>
    </source>
</evidence>
<dbReference type="PRINTS" id="PR01839">
    <property type="entry name" value="RAD23PROTEIN"/>
</dbReference>
<dbReference type="InterPro" id="IPR015360">
    <property type="entry name" value="XPC-bd"/>
</dbReference>
<dbReference type="GO" id="GO:0043130">
    <property type="term" value="F:ubiquitin binding"/>
    <property type="evidence" value="ECO:0007669"/>
    <property type="project" value="UniProtKB-UniRule"/>
</dbReference>
<proteinExistence type="inferred from homology"/>
<dbReference type="GO" id="GO:0005654">
    <property type="term" value="C:nucleoplasm"/>
    <property type="evidence" value="ECO:0007669"/>
    <property type="project" value="TreeGrafter"/>
</dbReference>
<keyword evidence="3 5" id="KW-0234">DNA repair</keyword>
<dbReference type="GO" id="GO:0006289">
    <property type="term" value="P:nucleotide-excision repair"/>
    <property type="evidence" value="ECO:0007669"/>
    <property type="project" value="UniProtKB-UniRule"/>
</dbReference>
<dbReference type="FunFam" id="1.10.8.10:FF:000003">
    <property type="entry name" value="UV excision repair protein RAD23 homolog"/>
    <property type="match status" value="1"/>
</dbReference>
<dbReference type="GO" id="GO:0070628">
    <property type="term" value="F:proteasome binding"/>
    <property type="evidence" value="ECO:0007669"/>
    <property type="project" value="TreeGrafter"/>
</dbReference>
<dbReference type="STRING" id="94128.A0A2A3E5E4"/>
<dbReference type="InterPro" id="IPR036353">
    <property type="entry name" value="XPC-bd_sf"/>
</dbReference>
<dbReference type="Pfam" id="PF09280">
    <property type="entry name" value="XPC-binding"/>
    <property type="match status" value="1"/>
</dbReference>
<dbReference type="PANTHER" id="PTHR10621">
    <property type="entry name" value="UV EXCISION REPAIR PROTEIN RAD23"/>
    <property type="match status" value="1"/>
</dbReference>
<dbReference type="InterPro" id="IPR000626">
    <property type="entry name" value="Ubiquitin-like_dom"/>
</dbReference>
<evidence type="ECO:0000256" key="3">
    <source>
        <dbReference type="ARBA" id="ARBA00023204"/>
    </source>
</evidence>
<evidence type="ECO:0000256" key="1">
    <source>
        <dbReference type="ARBA" id="ARBA00022737"/>
    </source>
</evidence>
<dbReference type="Gene3D" id="1.10.8.10">
    <property type="entry name" value="DNA helicase RuvA subunit, C-terminal domain"/>
    <property type="match status" value="2"/>
</dbReference>
<dbReference type="GO" id="GO:0031593">
    <property type="term" value="F:polyubiquitin modification-dependent protein binding"/>
    <property type="evidence" value="ECO:0007669"/>
    <property type="project" value="UniProtKB-UniRule"/>
</dbReference>
<dbReference type="FunFam" id="1.10.8.10:FF:000002">
    <property type="entry name" value="UV excision repair protein RAD23 homolog"/>
    <property type="match status" value="1"/>
</dbReference>
<gene>
    <name evidence="9" type="ORF">APICC_01327</name>
</gene>
<evidence type="ECO:0000259" key="8">
    <source>
        <dbReference type="PROSITE" id="PS50053"/>
    </source>
</evidence>
<organism evidence="9 10">
    <name type="scientific">Apis cerana cerana</name>
    <name type="common">Oriental honeybee</name>
    <dbReference type="NCBI Taxonomy" id="94128"/>
    <lineage>
        <taxon>Eukaryota</taxon>
        <taxon>Metazoa</taxon>
        <taxon>Ecdysozoa</taxon>
        <taxon>Arthropoda</taxon>
        <taxon>Hexapoda</taxon>
        <taxon>Insecta</taxon>
        <taxon>Pterygota</taxon>
        <taxon>Neoptera</taxon>
        <taxon>Endopterygota</taxon>
        <taxon>Hymenoptera</taxon>
        <taxon>Apocrita</taxon>
        <taxon>Aculeata</taxon>
        <taxon>Apoidea</taxon>
        <taxon>Anthophila</taxon>
        <taxon>Apidae</taxon>
        <taxon>Apis</taxon>
    </lineage>
</organism>
<keyword evidence="1" id="KW-0677">Repeat</keyword>
<dbReference type="PROSITE" id="PS50053">
    <property type="entry name" value="UBIQUITIN_2"/>
    <property type="match status" value="1"/>
</dbReference>
<dbReference type="Proteomes" id="UP000242457">
    <property type="component" value="Unassembled WGS sequence"/>
</dbReference>
<dbReference type="PANTHER" id="PTHR10621:SF0">
    <property type="entry name" value="UV EXCISION REPAIR PROTEIN RAD23"/>
    <property type="match status" value="1"/>
</dbReference>
<feature type="region of interest" description="Disordered" evidence="6">
    <location>
        <begin position="286"/>
        <end position="311"/>
    </location>
</feature>
<evidence type="ECO:0000313" key="10">
    <source>
        <dbReference type="Proteomes" id="UP000242457"/>
    </source>
</evidence>
<dbReference type="CDD" id="cd14378">
    <property type="entry name" value="UBA1_Rhp23p_like"/>
    <property type="match status" value="1"/>
</dbReference>
<name>A0A2A3E5E4_APICC</name>
<dbReference type="PROSITE" id="PS50030">
    <property type="entry name" value="UBA"/>
    <property type="match status" value="2"/>
</dbReference>
<feature type="domain" description="UBA" evidence="7">
    <location>
        <begin position="158"/>
        <end position="199"/>
    </location>
</feature>